<proteinExistence type="evidence at transcript level"/>
<dbReference type="AlphaFoldDB" id="A0A131YAY9"/>
<name>A0A131YAY9_IXORI</name>
<feature type="compositionally biased region" description="Basic and acidic residues" evidence="1">
    <location>
        <begin position="107"/>
        <end position="117"/>
    </location>
</feature>
<dbReference type="EMBL" id="GEFM01000550">
    <property type="protein sequence ID" value="JAP75246.1"/>
    <property type="molecule type" value="mRNA"/>
</dbReference>
<evidence type="ECO:0000313" key="2">
    <source>
        <dbReference type="EMBL" id="JAP75246.1"/>
    </source>
</evidence>
<feature type="region of interest" description="Disordered" evidence="1">
    <location>
        <begin position="83"/>
        <end position="117"/>
    </location>
</feature>
<sequence>MAFMMPVVRNDYDIYNRSRKCSPETSHGSSPSGSTSLSTSPCVHDGEDVRKMFRTSEHLDVLQPQRHRSGSLGSLKKFHHVLVDKLKRAGHHSSNHAHGADSAAAPVKKENADHEPR</sequence>
<accession>A0A131YAY9</accession>
<feature type="compositionally biased region" description="Low complexity" evidence="1">
    <location>
        <begin position="23"/>
        <end position="41"/>
    </location>
</feature>
<dbReference type="PANTHER" id="PTHR38338:SF1">
    <property type="entry name" value="AGAP013079-PA"/>
    <property type="match status" value="1"/>
</dbReference>
<feature type="compositionally biased region" description="Low complexity" evidence="1">
    <location>
        <begin position="96"/>
        <end position="105"/>
    </location>
</feature>
<protein>
    <submittedName>
        <fullName evidence="2">Uncharacterized protein</fullName>
    </submittedName>
</protein>
<organism evidence="2">
    <name type="scientific">Ixodes ricinus</name>
    <name type="common">Common tick</name>
    <name type="synonym">Acarus ricinus</name>
    <dbReference type="NCBI Taxonomy" id="34613"/>
    <lineage>
        <taxon>Eukaryota</taxon>
        <taxon>Metazoa</taxon>
        <taxon>Ecdysozoa</taxon>
        <taxon>Arthropoda</taxon>
        <taxon>Chelicerata</taxon>
        <taxon>Arachnida</taxon>
        <taxon>Acari</taxon>
        <taxon>Parasitiformes</taxon>
        <taxon>Ixodida</taxon>
        <taxon>Ixodoidea</taxon>
        <taxon>Ixodidae</taxon>
        <taxon>Ixodinae</taxon>
        <taxon>Ixodes</taxon>
    </lineage>
</organism>
<dbReference type="PANTHER" id="PTHR38338">
    <property type="entry name" value="AGAP013079-PA"/>
    <property type="match status" value="1"/>
</dbReference>
<evidence type="ECO:0000256" key="1">
    <source>
        <dbReference type="SAM" id="MobiDB-lite"/>
    </source>
</evidence>
<feature type="region of interest" description="Disordered" evidence="1">
    <location>
        <begin position="14"/>
        <end position="48"/>
    </location>
</feature>
<reference evidence="2" key="1">
    <citation type="submission" date="2016-02" db="EMBL/GenBank/DDBJ databases">
        <title>RNAseq analyses of the midgut from blood- or serum-fed Ixodes ricinus ticks.</title>
        <authorList>
            <person name="Perner J."/>
            <person name="Provaznik J."/>
            <person name="Schrenkova J."/>
            <person name="Urbanova V."/>
            <person name="Ribeiro J.M."/>
            <person name="Kopacek P."/>
        </authorList>
    </citation>
    <scope>NUCLEOTIDE SEQUENCE</scope>
    <source>
        <tissue evidence="2">Gut</tissue>
    </source>
</reference>